<evidence type="ECO:0000256" key="4">
    <source>
        <dbReference type="ARBA" id="ARBA00022989"/>
    </source>
</evidence>
<evidence type="ECO:0000256" key="3">
    <source>
        <dbReference type="ARBA" id="ARBA00022692"/>
    </source>
</evidence>
<evidence type="ECO:0000256" key="2">
    <source>
        <dbReference type="ARBA" id="ARBA00008573"/>
    </source>
</evidence>
<dbReference type="OrthoDB" id="10009287at2759"/>
<comment type="subcellular location">
    <subcellularLocation>
        <location evidence="1 6">Membrane</location>
        <topology evidence="1 6">Multi-pass membrane protein</topology>
    </subcellularLocation>
</comment>
<evidence type="ECO:0000313" key="8">
    <source>
        <dbReference type="Proteomes" id="UP000007110"/>
    </source>
</evidence>
<dbReference type="GO" id="GO:0016020">
    <property type="term" value="C:membrane"/>
    <property type="evidence" value="ECO:0007669"/>
    <property type="project" value="UniProtKB-SubCell"/>
</dbReference>
<dbReference type="PANTHER" id="PTHR12300:SF161">
    <property type="entry name" value="RECEPTOR EXPRESSION-ENHANCING PROTEIN"/>
    <property type="match status" value="1"/>
</dbReference>
<dbReference type="KEGG" id="spu:581148"/>
<accession>A0A7M7TG07</accession>
<dbReference type="AlphaFoldDB" id="A0A7M7TG07"/>
<keyword evidence="3 6" id="KW-0812">Transmembrane</keyword>
<keyword evidence="4 6" id="KW-1133">Transmembrane helix</keyword>
<reference evidence="7" key="2">
    <citation type="submission" date="2021-01" db="UniProtKB">
        <authorList>
            <consortium name="EnsemblMetazoa"/>
        </authorList>
    </citation>
    <scope>IDENTIFICATION</scope>
</reference>
<dbReference type="FunCoup" id="A0A7M7TG07">
    <property type="interactions" value="1591"/>
</dbReference>
<dbReference type="EnsemblMetazoa" id="XM_775029">
    <property type="protein sequence ID" value="XP_780122"/>
    <property type="gene ID" value="LOC581148"/>
</dbReference>
<keyword evidence="8" id="KW-1185">Reference proteome</keyword>
<keyword evidence="5 6" id="KW-0472">Membrane</keyword>
<feature type="transmembrane region" description="Helical" evidence="6">
    <location>
        <begin position="97"/>
        <end position="123"/>
    </location>
</feature>
<dbReference type="RefSeq" id="XP_780122.2">
    <property type="nucleotide sequence ID" value="XM_775029.5"/>
</dbReference>
<organism evidence="7 8">
    <name type="scientific">Strongylocentrotus purpuratus</name>
    <name type="common">Purple sea urchin</name>
    <dbReference type="NCBI Taxonomy" id="7668"/>
    <lineage>
        <taxon>Eukaryota</taxon>
        <taxon>Metazoa</taxon>
        <taxon>Echinodermata</taxon>
        <taxon>Eleutherozoa</taxon>
        <taxon>Echinozoa</taxon>
        <taxon>Echinoidea</taxon>
        <taxon>Euechinoidea</taxon>
        <taxon>Echinacea</taxon>
        <taxon>Camarodonta</taxon>
        <taxon>Echinidea</taxon>
        <taxon>Strongylocentrotidae</taxon>
        <taxon>Strongylocentrotus</taxon>
    </lineage>
</organism>
<dbReference type="Pfam" id="PF03134">
    <property type="entry name" value="TB2_DP1_HVA22"/>
    <property type="match status" value="1"/>
</dbReference>
<name>A0A7M7TG07_STRPU</name>
<dbReference type="OMA" id="CMIPGPW"/>
<reference evidence="8" key="1">
    <citation type="submission" date="2015-02" db="EMBL/GenBank/DDBJ databases">
        <title>Genome sequencing for Strongylocentrotus purpuratus.</title>
        <authorList>
            <person name="Murali S."/>
            <person name="Liu Y."/>
            <person name="Vee V."/>
            <person name="English A."/>
            <person name="Wang M."/>
            <person name="Skinner E."/>
            <person name="Han Y."/>
            <person name="Muzny D.M."/>
            <person name="Worley K.C."/>
            <person name="Gibbs R.A."/>
        </authorList>
    </citation>
    <scope>NUCLEOTIDE SEQUENCE</scope>
</reference>
<dbReference type="Proteomes" id="UP000007110">
    <property type="component" value="Unassembled WGS sequence"/>
</dbReference>
<evidence type="ECO:0000256" key="1">
    <source>
        <dbReference type="ARBA" id="ARBA00004141"/>
    </source>
</evidence>
<dbReference type="InterPro" id="IPR004345">
    <property type="entry name" value="TB2_DP1_HVA22"/>
</dbReference>
<sequence>MSSESPKQKMENWREKVEKALYEKNAVTDVLAMLEDKTGVKRTYYVAGAVALVGIWLVVGYAASFLTSFLGFLYPAYCSVKAIESTQKDDDTQWLTYWVVYSAFSLVEFFSDMFLSWFPFYYLAKMAFLGWCMAPIPGNGAQFLYHRFIKPFILKHQAEIEDSLDKVTDIASSTLSEAQKLAQDAAADAAADQIKKSMEQQNADKTD</sequence>
<dbReference type="InParanoid" id="A0A7M7TG07"/>
<dbReference type="GeneID" id="581148"/>
<evidence type="ECO:0000313" key="7">
    <source>
        <dbReference type="EnsemblMetazoa" id="XP_780122"/>
    </source>
</evidence>
<protein>
    <recommendedName>
        <fullName evidence="6">Receptor expression-enhancing protein</fullName>
    </recommendedName>
</protein>
<dbReference type="PANTHER" id="PTHR12300">
    <property type="entry name" value="HVA22-LIKE PROTEINS"/>
    <property type="match status" value="1"/>
</dbReference>
<comment type="similarity">
    <text evidence="2 6">Belongs to the DP1 family.</text>
</comment>
<evidence type="ECO:0000256" key="6">
    <source>
        <dbReference type="RuleBase" id="RU362006"/>
    </source>
</evidence>
<evidence type="ECO:0000256" key="5">
    <source>
        <dbReference type="ARBA" id="ARBA00023136"/>
    </source>
</evidence>
<proteinExistence type="inferred from homology"/>
<feature type="transmembrane region" description="Helical" evidence="6">
    <location>
        <begin position="44"/>
        <end position="77"/>
    </location>
</feature>